<dbReference type="GO" id="GO:0003700">
    <property type="term" value="F:DNA-binding transcription factor activity"/>
    <property type="evidence" value="ECO:0007669"/>
    <property type="project" value="InterPro"/>
</dbReference>
<feature type="domain" description="HTH marR-type" evidence="1">
    <location>
        <begin position="46"/>
        <end position="87"/>
    </location>
</feature>
<dbReference type="InterPro" id="IPR000835">
    <property type="entry name" value="HTH_MarR-typ"/>
</dbReference>
<evidence type="ECO:0000313" key="2">
    <source>
        <dbReference type="EMBL" id="PPE04820.1"/>
    </source>
</evidence>
<sequence>MKKKYNLNNLSVLLKGELLIMIIKRQITKIITHEYPSLYPLAYFHLMFIKNVEGISQTELAYLTDTTKPTLHRNIKTLIKEGFIVIKTSLRANENEIYLTNKGEVLVAKVCKMIDAYENEMNLNKDNLSGINEMFVDMINKHKTK</sequence>
<name>A0A8E2QYA6_9MOLU</name>
<reference evidence="2 3" key="1">
    <citation type="submission" date="2017-11" db="EMBL/GenBank/DDBJ databases">
        <title>Genome sequence of Entomoplasma ellychniae ELCN-1 (ATCC 43707).</title>
        <authorList>
            <person name="Lo W.-S."/>
            <person name="Gasparich G.E."/>
            <person name="Kuo C.-H."/>
        </authorList>
    </citation>
    <scope>NUCLEOTIDE SEQUENCE [LARGE SCALE GENOMIC DNA]</scope>
    <source>
        <strain evidence="2 3">ELCN-1</strain>
    </source>
</reference>
<dbReference type="EMBL" id="PHND01000001">
    <property type="protein sequence ID" value="PPE04820.1"/>
    <property type="molecule type" value="Genomic_DNA"/>
</dbReference>
<protein>
    <recommendedName>
        <fullName evidence="1">HTH marR-type domain-containing protein</fullName>
    </recommendedName>
</protein>
<dbReference type="AlphaFoldDB" id="A0A8E2QYA6"/>
<comment type="caution">
    <text evidence="2">The sequence shown here is derived from an EMBL/GenBank/DDBJ whole genome shotgun (WGS) entry which is preliminary data.</text>
</comment>
<dbReference type="RefSeq" id="WP_104205907.1">
    <property type="nucleotide sequence ID" value="NZ_PHND01000001.1"/>
</dbReference>
<dbReference type="SUPFAM" id="SSF46785">
    <property type="entry name" value="Winged helix' DNA-binding domain"/>
    <property type="match status" value="1"/>
</dbReference>
<dbReference type="InterPro" id="IPR036390">
    <property type="entry name" value="WH_DNA-bd_sf"/>
</dbReference>
<dbReference type="Pfam" id="PF12802">
    <property type="entry name" value="MarR_2"/>
    <property type="match status" value="1"/>
</dbReference>
<dbReference type="InterPro" id="IPR036388">
    <property type="entry name" value="WH-like_DNA-bd_sf"/>
</dbReference>
<accession>A0A8E2QYA6</accession>
<proteinExistence type="predicted"/>
<evidence type="ECO:0000259" key="1">
    <source>
        <dbReference type="Pfam" id="PF12802"/>
    </source>
</evidence>
<keyword evidence="3" id="KW-1185">Reference proteome</keyword>
<organism evidence="2 3">
    <name type="scientific">Entomoplasma ellychniae</name>
    <dbReference type="NCBI Taxonomy" id="2114"/>
    <lineage>
        <taxon>Bacteria</taxon>
        <taxon>Bacillati</taxon>
        <taxon>Mycoplasmatota</taxon>
        <taxon>Mollicutes</taxon>
        <taxon>Entomoplasmatales</taxon>
        <taxon>Entomoplasmataceae</taxon>
        <taxon>Entomoplasma</taxon>
    </lineage>
</organism>
<dbReference type="Proteomes" id="UP000239010">
    <property type="component" value="Unassembled WGS sequence"/>
</dbReference>
<evidence type="ECO:0000313" key="3">
    <source>
        <dbReference type="Proteomes" id="UP000239010"/>
    </source>
</evidence>
<gene>
    <name evidence="2" type="ORF">EELLY_v1c05010</name>
</gene>
<dbReference type="Gene3D" id="1.10.10.10">
    <property type="entry name" value="Winged helix-like DNA-binding domain superfamily/Winged helix DNA-binding domain"/>
    <property type="match status" value="1"/>
</dbReference>